<proteinExistence type="predicted"/>
<gene>
    <name evidence="2" type="ORF">VOLCADRAFT_119225</name>
</gene>
<keyword evidence="3" id="KW-1185">Reference proteome</keyword>
<organism evidence="3">
    <name type="scientific">Volvox carteri f. nagariensis</name>
    <dbReference type="NCBI Taxonomy" id="3068"/>
    <lineage>
        <taxon>Eukaryota</taxon>
        <taxon>Viridiplantae</taxon>
        <taxon>Chlorophyta</taxon>
        <taxon>core chlorophytes</taxon>
        <taxon>Chlorophyceae</taxon>
        <taxon>CS clade</taxon>
        <taxon>Chlamydomonadales</taxon>
        <taxon>Volvocaceae</taxon>
        <taxon>Volvox</taxon>
    </lineage>
</organism>
<dbReference type="EMBL" id="GL378377">
    <property type="protein sequence ID" value="EFJ42904.1"/>
    <property type="molecule type" value="Genomic_DNA"/>
</dbReference>
<evidence type="ECO:0000313" key="3">
    <source>
        <dbReference type="Proteomes" id="UP000001058"/>
    </source>
</evidence>
<feature type="compositionally biased region" description="Low complexity" evidence="1">
    <location>
        <begin position="20"/>
        <end position="39"/>
    </location>
</feature>
<dbReference type="GeneID" id="9615025"/>
<dbReference type="KEGG" id="vcn:VOLCADRAFT_119225"/>
<sequence length="63" mass="6245">LPPQVPPPGPPPLPPPPLLAPALTSPASLDFWAAEAEAAAPPPLRRSGAEAGPIRTSSSPIPG</sequence>
<dbReference type="Proteomes" id="UP000001058">
    <property type="component" value="Unassembled WGS sequence"/>
</dbReference>
<evidence type="ECO:0000313" key="2">
    <source>
        <dbReference type="EMBL" id="EFJ42904.1"/>
    </source>
</evidence>
<feature type="compositionally biased region" description="Pro residues" evidence="1">
    <location>
        <begin position="1"/>
        <end position="19"/>
    </location>
</feature>
<reference evidence="2 3" key="1">
    <citation type="journal article" date="2010" name="Science">
        <title>Genomic analysis of organismal complexity in the multicellular green alga Volvox carteri.</title>
        <authorList>
            <person name="Prochnik S.E."/>
            <person name="Umen J."/>
            <person name="Nedelcu A.M."/>
            <person name="Hallmann A."/>
            <person name="Miller S.M."/>
            <person name="Nishii I."/>
            <person name="Ferris P."/>
            <person name="Kuo A."/>
            <person name="Mitros T."/>
            <person name="Fritz-Laylin L.K."/>
            <person name="Hellsten U."/>
            <person name="Chapman J."/>
            <person name="Simakov O."/>
            <person name="Rensing S.A."/>
            <person name="Terry A."/>
            <person name="Pangilinan J."/>
            <person name="Kapitonov V."/>
            <person name="Jurka J."/>
            <person name="Salamov A."/>
            <person name="Shapiro H."/>
            <person name="Schmutz J."/>
            <person name="Grimwood J."/>
            <person name="Lindquist E."/>
            <person name="Lucas S."/>
            <person name="Grigoriev I.V."/>
            <person name="Schmitt R."/>
            <person name="Kirk D."/>
            <person name="Rokhsar D.S."/>
        </authorList>
    </citation>
    <scope>NUCLEOTIDE SEQUENCE [LARGE SCALE GENOMIC DNA]</scope>
    <source>
        <strain evidence="3">f. Nagariensis / Eve</strain>
    </source>
</reference>
<accession>D8UBK1</accession>
<feature type="region of interest" description="Disordered" evidence="1">
    <location>
        <begin position="1"/>
        <end position="63"/>
    </location>
</feature>
<dbReference type="AlphaFoldDB" id="D8UBK1"/>
<dbReference type="InParanoid" id="D8UBK1"/>
<dbReference type="RefSeq" id="XP_002955944.1">
    <property type="nucleotide sequence ID" value="XM_002955898.1"/>
</dbReference>
<name>D8UBK1_VOLCA</name>
<protein>
    <submittedName>
        <fullName evidence="2">Uncharacterized protein</fullName>
    </submittedName>
</protein>
<evidence type="ECO:0000256" key="1">
    <source>
        <dbReference type="SAM" id="MobiDB-lite"/>
    </source>
</evidence>
<feature type="non-terminal residue" evidence="2">
    <location>
        <position position="1"/>
    </location>
</feature>